<dbReference type="EMBL" id="BARU01025165">
    <property type="protein sequence ID" value="GAH57728.1"/>
    <property type="molecule type" value="Genomic_DNA"/>
</dbReference>
<organism evidence="1">
    <name type="scientific">marine sediment metagenome</name>
    <dbReference type="NCBI Taxonomy" id="412755"/>
    <lineage>
        <taxon>unclassified sequences</taxon>
        <taxon>metagenomes</taxon>
        <taxon>ecological metagenomes</taxon>
    </lineage>
</organism>
<evidence type="ECO:0000313" key="1">
    <source>
        <dbReference type="EMBL" id="GAH57728.1"/>
    </source>
</evidence>
<dbReference type="AlphaFoldDB" id="X1IJI7"/>
<name>X1IJI7_9ZZZZ</name>
<protein>
    <submittedName>
        <fullName evidence="1">Uncharacterized protein</fullName>
    </submittedName>
</protein>
<feature type="non-terminal residue" evidence="1">
    <location>
        <position position="149"/>
    </location>
</feature>
<sequence>MAKITSLPSLDIIHGFRGILDFYLWKGIPCVRKWPVNPKSHHSEATKAAAQTFYDVSRASSLIGTEILIAYQEDAKDQPRSWRDIYFAAVYGHLHEVAMPDYTALLTACRDSLALIDDLVGALESVDTDDLLVKVTASVLPTGAATQTT</sequence>
<gene>
    <name evidence="1" type="ORF">S03H2_40577</name>
</gene>
<proteinExistence type="predicted"/>
<comment type="caution">
    <text evidence="1">The sequence shown here is derived from an EMBL/GenBank/DDBJ whole genome shotgun (WGS) entry which is preliminary data.</text>
</comment>
<accession>X1IJI7</accession>
<reference evidence="1" key="1">
    <citation type="journal article" date="2014" name="Front. Microbiol.">
        <title>High frequency of phylogenetically diverse reductive dehalogenase-homologous genes in deep subseafloor sedimentary metagenomes.</title>
        <authorList>
            <person name="Kawai M."/>
            <person name="Futagami T."/>
            <person name="Toyoda A."/>
            <person name="Takaki Y."/>
            <person name="Nishi S."/>
            <person name="Hori S."/>
            <person name="Arai W."/>
            <person name="Tsubouchi T."/>
            <person name="Morono Y."/>
            <person name="Uchiyama I."/>
            <person name="Ito T."/>
            <person name="Fujiyama A."/>
            <person name="Inagaki F."/>
            <person name="Takami H."/>
        </authorList>
    </citation>
    <scope>NUCLEOTIDE SEQUENCE</scope>
    <source>
        <strain evidence="1">Expedition CK06-06</strain>
    </source>
</reference>